<proteinExistence type="inferred from homology"/>
<dbReference type="GO" id="GO:0003824">
    <property type="term" value="F:catalytic activity"/>
    <property type="evidence" value="ECO:0007669"/>
    <property type="project" value="InterPro"/>
</dbReference>
<dbReference type="EMBL" id="CP162599">
    <property type="protein sequence ID" value="XDK31822.1"/>
    <property type="molecule type" value="Genomic_DNA"/>
</dbReference>
<comment type="similarity">
    <text evidence="1 2">Belongs to the enoyl-CoA hydratase/isomerase family.</text>
</comment>
<protein>
    <submittedName>
        <fullName evidence="3">Enoyl-CoA hydratase-related protein</fullName>
    </submittedName>
</protein>
<reference evidence="3" key="1">
    <citation type="submission" date="2024-07" db="EMBL/GenBank/DDBJ databases">
        <title>Halotolerant mesophilic bacterium Ornithinibacillus sp. 4-3, sp. nov., isolated from soil.</title>
        <authorList>
            <person name="Sidarenka A.V."/>
            <person name="Guliayeva D.E."/>
            <person name="Leanovich S.I."/>
            <person name="Hileuskaya K.S."/>
            <person name="Akhremchuk A.E."/>
            <person name="Sikolenko M.A."/>
            <person name="Valentovich L.N."/>
        </authorList>
    </citation>
    <scope>NUCLEOTIDE SEQUENCE</scope>
    <source>
        <strain evidence="3">4-3</strain>
    </source>
</reference>
<dbReference type="PANTHER" id="PTHR11941">
    <property type="entry name" value="ENOYL-COA HYDRATASE-RELATED"/>
    <property type="match status" value="1"/>
</dbReference>
<dbReference type="Gene3D" id="3.90.226.10">
    <property type="entry name" value="2-enoyl-CoA Hydratase, Chain A, domain 1"/>
    <property type="match status" value="1"/>
</dbReference>
<name>A0AB39HMD3_9BACI</name>
<accession>A0AB39HMD3</accession>
<dbReference type="CDD" id="cd06558">
    <property type="entry name" value="crotonase-like"/>
    <property type="match status" value="1"/>
</dbReference>
<dbReference type="SUPFAM" id="SSF52096">
    <property type="entry name" value="ClpP/crotonase"/>
    <property type="match status" value="1"/>
</dbReference>
<evidence type="ECO:0000256" key="1">
    <source>
        <dbReference type="ARBA" id="ARBA00005254"/>
    </source>
</evidence>
<sequence>MRVKITRIEEDGKITLQESAGIAIVTIHRPNFKNAMTKKMWNELASIGREIPKNPRTRVVVLKGSKGSFTAGSDIKEFSRMTLEEADEAFRIMEDAISTFERLPIPTIGLINGYGIGAGFQLALACDLRIGTHETKMGIPVGGLGITLSKKFVKRIVEMVGPSRAKDFVFTGRLLDAEESYQWGLLNYLVTEDENPSNFIINMAHKIKEQSPASLRAVKEGVAYATHSIDIPYPSHFESNVDPHDFPEGVLAFKEKRKPNFK</sequence>
<dbReference type="PROSITE" id="PS00166">
    <property type="entry name" value="ENOYL_COA_HYDRATASE"/>
    <property type="match status" value="1"/>
</dbReference>
<dbReference type="RefSeq" id="WP_368652546.1">
    <property type="nucleotide sequence ID" value="NZ_CP162599.1"/>
</dbReference>
<dbReference type="InterPro" id="IPR018376">
    <property type="entry name" value="Enoyl-CoA_hyd/isom_CS"/>
</dbReference>
<dbReference type="InterPro" id="IPR029045">
    <property type="entry name" value="ClpP/crotonase-like_dom_sf"/>
</dbReference>
<organism evidence="3">
    <name type="scientific">Ornithinibacillus sp. 4-3</name>
    <dbReference type="NCBI Taxonomy" id="3231488"/>
    <lineage>
        <taxon>Bacteria</taxon>
        <taxon>Bacillati</taxon>
        <taxon>Bacillota</taxon>
        <taxon>Bacilli</taxon>
        <taxon>Bacillales</taxon>
        <taxon>Bacillaceae</taxon>
        <taxon>Ornithinibacillus</taxon>
    </lineage>
</organism>
<dbReference type="AlphaFoldDB" id="A0AB39HMD3"/>
<dbReference type="GO" id="GO:0006635">
    <property type="term" value="P:fatty acid beta-oxidation"/>
    <property type="evidence" value="ECO:0007669"/>
    <property type="project" value="TreeGrafter"/>
</dbReference>
<gene>
    <name evidence="3" type="ORF">AB4Y30_12395</name>
</gene>
<dbReference type="PANTHER" id="PTHR11941:SF54">
    <property type="entry name" value="ENOYL-COA HYDRATASE, MITOCHONDRIAL"/>
    <property type="match status" value="1"/>
</dbReference>
<dbReference type="Pfam" id="PF00378">
    <property type="entry name" value="ECH_1"/>
    <property type="match status" value="1"/>
</dbReference>
<evidence type="ECO:0000256" key="2">
    <source>
        <dbReference type="RuleBase" id="RU003707"/>
    </source>
</evidence>
<dbReference type="InterPro" id="IPR001753">
    <property type="entry name" value="Enoyl-CoA_hydra/iso"/>
</dbReference>
<evidence type="ECO:0000313" key="3">
    <source>
        <dbReference type="EMBL" id="XDK31822.1"/>
    </source>
</evidence>